<feature type="compositionally biased region" description="Pro residues" evidence="1">
    <location>
        <begin position="89"/>
        <end position="102"/>
    </location>
</feature>
<feature type="compositionally biased region" description="Pro residues" evidence="1">
    <location>
        <begin position="16"/>
        <end position="31"/>
    </location>
</feature>
<evidence type="ECO:0000256" key="2">
    <source>
        <dbReference type="SAM" id="Phobius"/>
    </source>
</evidence>
<gene>
    <name evidence="3" type="ORF">G7068_09605</name>
</gene>
<protein>
    <submittedName>
        <fullName evidence="3">Uncharacterized protein</fullName>
    </submittedName>
</protein>
<feature type="compositionally biased region" description="Low complexity" evidence="1">
    <location>
        <begin position="150"/>
        <end position="173"/>
    </location>
</feature>
<accession>A0A6G7XG30</accession>
<keyword evidence="2" id="KW-1133">Transmembrane helix</keyword>
<evidence type="ECO:0000256" key="1">
    <source>
        <dbReference type="SAM" id="MobiDB-lite"/>
    </source>
</evidence>
<proteinExistence type="predicted"/>
<organism evidence="3 4">
    <name type="scientific">Leucobacter viscericola</name>
    <dbReference type="NCBI Taxonomy" id="2714935"/>
    <lineage>
        <taxon>Bacteria</taxon>
        <taxon>Bacillati</taxon>
        <taxon>Actinomycetota</taxon>
        <taxon>Actinomycetes</taxon>
        <taxon>Micrococcales</taxon>
        <taxon>Microbacteriaceae</taxon>
        <taxon>Leucobacter</taxon>
    </lineage>
</organism>
<keyword evidence="2" id="KW-0472">Membrane</keyword>
<feature type="compositionally biased region" description="Polar residues" evidence="1">
    <location>
        <begin position="1"/>
        <end position="11"/>
    </location>
</feature>
<reference evidence="3 4" key="1">
    <citation type="submission" date="2020-03" db="EMBL/GenBank/DDBJ databases">
        <title>Leucobacter sp. nov., isolated from beetles.</title>
        <authorList>
            <person name="Hyun D.-W."/>
            <person name="Bae J.-W."/>
        </authorList>
    </citation>
    <scope>NUCLEOTIDE SEQUENCE [LARGE SCALE GENOMIC DNA]</scope>
    <source>
        <strain evidence="3 4">HDW9C</strain>
    </source>
</reference>
<dbReference type="AlphaFoldDB" id="A0A6G7XG30"/>
<feature type="region of interest" description="Disordered" evidence="1">
    <location>
        <begin position="150"/>
        <end position="200"/>
    </location>
</feature>
<dbReference type="EMBL" id="CP049863">
    <property type="protein sequence ID" value="QIK63426.1"/>
    <property type="molecule type" value="Genomic_DNA"/>
</dbReference>
<evidence type="ECO:0000313" key="4">
    <source>
        <dbReference type="Proteomes" id="UP000502677"/>
    </source>
</evidence>
<dbReference type="Proteomes" id="UP000502677">
    <property type="component" value="Chromosome"/>
</dbReference>
<sequence length="311" mass="32819">MTDQQGQDPSQIPNPNGVPPQAPAAQPPANPQPSTLDPNQAQLLAPPLGSPYAPHQPPQAQPPQIQPPMHPQPQLPPEQQSPYAVPLAPGIPTPQYAPPQMQPPTFGAAGGPGQNPQKKKTGILIGSILGGVLLVTAATVTVVVLLSGQSSADTTAAPSSTTTDKATPAPTKTPESEPEPQDSNDGERVFGPNDPEIEGTGPIGERIEAFQAQLKQSYDDGTLWQKIPETKENTGAYLAMQFILTDMKSATRFGPVSDADATQWAKQAKYMENQLLAQRPLGSSVKYTMQDGKVFEYNGDTGEVSLSDPKG</sequence>
<evidence type="ECO:0000313" key="3">
    <source>
        <dbReference type="EMBL" id="QIK63426.1"/>
    </source>
</evidence>
<name>A0A6G7XG30_9MICO</name>
<keyword evidence="4" id="KW-1185">Reference proteome</keyword>
<feature type="transmembrane region" description="Helical" evidence="2">
    <location>
        <begin position="123"/>
        <end position="146"/>
    </location>
</feature>
<dbReference type="KEGG" id="lvi:G7068_09605"/>
<keyword evidence="2" id="KW-0812">Transmembrane</keyword>
<dbReference type="RefSeq" id="WP_166291519.1">
    <property type="nucleotide sequence ID" value="NZ_CP049863.1"/>
</dbReference>
<feature type="compositionally biased region" description="Pro residues" evidence="1">
    <location>
        <begin position="54"/>
        <end position="76"/>
    </location>
</feature>
<feature type="region of interest" description="Disordered" evidence="1">
    <location>
        <begin position="1"/>
        <end position="120"/>
    </location>
</feature>